<dbReference type="Proteomes" id="UP000003656">
    <property type="component" value="Unassembled WGS sequence"/>
</dbReference>
<organism evidence="1 2">
    <name type="scientific">Bifidobacterium gallicum DSM 20093 = LMG 11596</name>
    <dbReference type="NCBI Taxonomy" id="561180"/>
    <lineage>
        <taxon>Bacteria</taxon>
        <taxon>Bacillati</taxon>
        <taxon>Actinomycetota</taxon>
        <taxon>Actinomycetes</taxon>
        <taxon>Bifidobacteriales</taxon>
        <taxon>Bifidobacteriaceae</taxon>
        <taxon>Bifidobacterium</taxon>
    </lineage>
</organism>
<reference evidence="1 2" key="1">
    <citation type="submission" date="2009-11" db="EMBL/GenBank/DDBJ databases">
        <authorList>
            <person name="Weinstock G."/>
            <person name="Sodergren E."/>
            <person name="Clifton S."/>
            <person name="Fulton L."/>
            <person name="Fulton B."/>
            <person name="Courtney L."/>
            <person name="Fronick C."/>
            <person name="Harrison M."/>
            <person name="Strong C."/>
            <person name="Farmer C."/>
            <person name="Delahaunty K."/>
            <person name="Markovic C."/>
            <person name="Hall O."/>
            <person name="Minx P."/>
            <person name="Tomlinson C."/>
            <person name="Mitreva M."/>
            <person name="Nelson J."/>
            <person name="Hou S."/>
            <person name="Wollam A."/>
            <person name="Pepin K.H."/>
            <person name="Johnson M."/>
            <person name="Bhonagiri V."/>
            <person name="Nash W.E."/>
            <person name="Warren W."/>
            <person name="Chinwalla A."/>
            <person name="Mardis E.R."/>
            <person name="Wilson R.K."/>
        </authorList>
    </citation>
    <scope>NUCLEOTIDE SEQUENCE [LARGE SCALE GENOMIC DNA]</scope>
    <source>
        <strain evidence="1 2">DSM 20093</strain>
    </source>
</reference>
<name>D1NWQ9_9BIFI</name>
<dbReference type="EMBL" id="ABXB03000005">
    <property type="protein sequence ID" value="EFA22217.1"/>
    <property type="molecule type" value="Genomic_DNA"/>
</dbReference>
<protein>
    <submittedName>
        <fullName evidence="1">Uncharacterized protein</fullName>
    </submittedName>
</protein>
<evidence type="ECO:0000313" key="2">
    <source>
        <dbReference type="Proteomes" id="UP000003656"/>
    </source>
</evidence>
<gene>
    <name evidence="1" type="ORF">BIFGAL_04313</name>
</gene>
<dbReference type="AlphaFoldDB" id="D1NWQ9"/>
<proteinExistence type="predicted"/>
<comment type="caution">
    <text evidence="1">The sequence shown here is derived from an EMBL/GenBank/DDBJ whole genome shotgun (WGS) entry which is preliminary data.</text>
</comment>
<accession>D1NWQ9</accession>
<evidence type="ECO:0000313" key="1">
    <source>
        <dbReference type="EMBL" id="EFA22217.1"/>
    </source>
</evidence>
<sequence>MLPLWQEGVVLFAKGQMAEIKARTVVWAHKAGIEGGRDSRGMTAGCTPARDTPS</sequence>